<dbReference type="InParanoid" id="A0A0C2SW48"/>
<accession>A0A0C2SW48</accession>
<sequence>MSIYIQSMIILRSDHFKVPSCLYAYMYTLYADAVPSLDRSIPEMVRIRMIRKQTRITLTFC</sequence>
<proteinExistence type="predicted"/>
<gene>
    <name evidence="1" type="ORF">M378DRAFT_159508</name>
</gene>
<organism evidence="1 2">
    <name type="scientific">Amanita muscaria (strain Koide BX008)</name>
    <dbReference type="NCBI Taxonomy" id="946122"/>
    <lineage>
        <taxon>Eukaryota</taxon>
        <taxon>Fungi</taxon>
        <taxon>Dikarya</taxon>
        <taxon>Basidiomycota</taxon>
        <taxon>Agaricomycotina</taxon>
        <taxon>Agaricomycetes</taxon>
        <taxon>Agaricomycetidae</taxon>
        <taxon>Agaricales</taxon>
        <taxon>Pluteineae</taxon>
        <taxon>Amanitaceae</taxon>
        <taxon>Amanita</taxon>
    </lineage>
</organism>
<evidence type="ECO:0000313" key="1">
    <source>
        <dbReference type="EMBL" id="KIL67675.1"/>
    </source>
</evidence>
<protein>
    <submittedName>
        <fullName evidence="1">Uncharacterized protein</fullName>
    </submittedName>
</protein>
<name>A0A0C2SW48_AMAMK</name>
<dbReference type="EMBL" id="KN818231">
    <property type="protein sequence ID" value="KIL67675.1"/>
    <property type="molecule type" value="Genomic_DNA"/>
</dbReference>
<dbReference type="HOGENOM" id="CLU_2922106_0_0_1"/>
<dbReference type="Proteomes" id="UP000054549">
    <property type="component" value="Unassembled WGS sequence"/>
</dbReference>
<reference evidence="1 2" key="1">
    <citation type="submission" date="2014-04" db="EMBL/GenBank/DDBJ databases">
        <title>Evolutionary Origins and Diversification of the Mycorrhizal Mutualists.</title>
        <authorList>
            <consortium name="DOE Joint Genome Institute"/>
            <consortium name="Mycorrhizal Genomics Consortium"/>
            <person name="Kohler A."/>
            <person name="Kuo A."/>
            <person name="Nagy L.G."/>
            <person name="Floudas D."/>
            <person name="Copeland A."/>
            <person name="Barry K.W."/>
            <person name="Cichocki N."/>
            <person name="Veneault-Fourrey C."/>
            <person name="LaButti K."/>
            <person name="Lindquist E.A."/>
            <person name="Lipzen A."/>
            <person name="Lundell T."/>
            <person name="Morin E."/>
            <person name="Murat C."/>
            <person name="Riley R."/>
            <person name="Ohm R."/>
            <person name="Sun H."/>
            <person name="Tunlid A."/>
            <person name="Henrissat B."/>
            <person name="Grigoriev I.V."/>
            <person name="Hibbett D.S."/>
            <person name="Martin F."/>
        </authorList>
    </citation>
    <scope>NUCLEOTIDE SEQUENCE [LARGE SCALE GENOMIC DNA]</scope>
    <source>
        <strain evidence="1 2">Koide BX008</strain>
    </source>
</reference>
<dbReference type="AlphaFoldDB" id="A0A0C2SW48"/>
<evidence type="ECO:0000313" key="2">
    <source>
        <dbReference type="Proteomes" id="UP000054549"/>
    </source>
</evidence>
<keyword evidence="2" id="KW-1185">Reference proteome</keyword>